<accession>A0A843XFK0</accession>
<keyword evidence="1" id="KW-0175">Coiled coil</keyword>
<evidence type="ECO:0000256" key="1">
    <source>
        <dbReference type="SAM" id="Coils"/>
    </source>
</evidence>
<dbReference type="AlphaFoldDB" id="A0A843XFK0"/>
<evidence type="ECO:0000313" key="4">
    <source>
        <dbReference type="Proteomes" id="UP000652761"/>
    </source>
</evidence>
<comment type="caution">
    <text evidence="3">The sequence shown here is derived from an EMBL/GenBank/DDBJ whole genome shotgun (WGS) entry which is preliminary data.</text>
</comment>
<gene>
    <name evidence="3" type="ORF">Taro_051282</name>
</gene>
<keyword evidence="4" id="KW-1185">Reference proteome</keyword>
<feature type="compositionally biased region" description="Polar residues" evidence="2">
    <location>
        <begin position="91"/>
        <end position="109"/>
    </location>
</feature>
<dbReference type="PANTHER" id="PTHR47587:SF2">
    <property type="entry name" value="OS05G0103500 PROTEIN"/>
    <property type="match status" value="1"/>
</dbReference>
<feature type="compositionally biased region" description="Basic residues" evidence="2">
    <location>
        <begin position="78"/>
        <end position="87"/>
    </location>
</feature>
<evidence type="ECO:0000256" key="2">
    <source>
        <dbReference type="SAM" id="MobiDB-lite"/>
    </source>
</evidence>
<feature type="region of interest" description="Disordered" evidence="2">
    <location>
        <begin position="73"/>
        <end position="110"/>
    </location>
</feature>
<organism evidence="3 4">
    <name type="scientific">Colocasia esculenta</name>
    <name type="common">Wild taro</name>
    <name type="synonym">Arum esculentum</name>
    <dbReference type="NCBI Taxonomy" id="4460"/>
    <lineage>
        <taxon>Eukaryota</taxon>
        <taxon>Viridiplantae</taxon>
        <taxon>Streptophyta</taxon>
        <taxon>Embryophyta</taxon>
        <taxon>Tracheophyta</taxon>
        <taxon>Spermatophyta</taxon>
        <taxon>Magnoliopsida</taxon>
        <taxon>Liliopsida</taxon>
        <taxon>Araceae</taxon>
        <taxon>Aroideae</taxon>
        <taxon>Colocasieae</taxon>
        <taxon>Colocasia</taxon>
    </lineage>
</organism>
<proteinExistence type="predicted"/>
<sequence length="225" mass="24814">MWGLGISSSTADVGLGVHRQSPFGIDYNPDGMFYGNNLSNFEARANKHSEGGFIMGDSYTISISANLINQLAGDGEKPKKKTKKVKAKAPSQTHKVSPESNGSTKSTASIGWPQQHPLFAPISPLPQPSVNAELEAIRSVVQESEKAVERLQKKEAEMIQELTDRAKELHEKEFKLPYQKPTPCLAEKKSCLECYKEHAKDPLRCAPVVKAFSDCARRARQQMTS</sequence>
<dbReference type="EMBL" id="NMUH01008097">
    <property type="protein sequence ID" value="MQM18294.1"/>
    <property type="molecule type" value="Genomic_DNA"/>
</dbReference>
<dbReference type="PANTHER" id="PTHR47587">
    <property type="entry name" value="OS05G0103500 PROTEIN"/>
    <property type="match status" value="1"/>
</dbReference>
<protein>
    <submittedName>
        <fullName evidence="3">Uncharacterized protein</fullName>
    </submittedName>
</protein>
<feature type="coiled-coil region" evidence="1">
    <location>
        <begin position="134"/>
        <end position="172"/>
    </location>
</feature>
<dbReference type="OrthoDB" id="70030at2759"/>
<dbReference type="Proteomes" id="UP000652761">
    <property type="component" value="Unassembled WGS sequence"/>
</dbReference>
<name>A0A843XFK0_COLES</name>
<evidence type="ECO:0000313" key="3">
    <source>
        <dbReference type="EMBL" id="MQM18294.1"/>
    </source>
</evidence>
<reference evidence="3" key="1">
    <citation type="submission" date="2017-07" db="EMBL/GenBank/DDBJ databases">
        <title>Taro Niue Genome Assembly and Annotation.</title>
        <authorList>
            <person name="Atibalentja N."/>
            <person name="Keating K."/>
            <person name="Fields C.J."/>
        </authorList>
    </citation>
    <scope>NUCLEOTIDE SEQUENCE</scope>
    <source>
        <strain evidence="3">Niue_2</strain>
        <tissue evidence="3">Leaf</tissue>
    </source>
</reference>